<keyword evidence="2" id="KW-1185">Reference proteome</keyword>
<dbReference type="EMBL" id="JARK01001371">
    <property type="protein sequence ID" value="EYC15823.1"/>
    <property type="molecule type" value="Genomic_DNA"/>
</dbReference>
<proteinExistence type="predicted"/>
<protein>
    <submittedName>
        <fullName evidence="1">Uncharacterized protein</fullName>
    </submittedName>
</protein>
<name>A0A016UMT7_9BILA</name>
<gene>
    <name evidence="1" type="primary">Acey_s0035.g2982</name>
    <name evidence="1" type="ORF">Y032_0035g2982</name>
</gene>
<reference evidence="2" key="1">
    <citation type="journal article" date="2015" name="Nat. Genet.">
        <title>The genome and transcriptome of the zoonotic hookworm Ancylostoma ceylanicum identify infection-specific gene families.</title>
        <authorList>
            <person name="Schwarz E.M."/>
            <person name="Hu Y."/>
            <person name="Antoshechkin I."/>
            <person name="Miller M.M."/>
            <person name="Sternberg P.W."/>
            <person name="Aroian R.V."/>
        </authorList>
    </citation>
    <scope>NUCLEOTIDE SEQUENCE</scope>
    <source>
        <strain evidence="2">HY135</strain>
    </source>
</reference>
<evidence type="ECO:0000313" key="2">
    <source>
        <dbReference type="Proteomes" id="UP000024635"/>
    </source>
</evidence>
<accession>A0A016UMT7</accession>
<organism evidence="1 2">
    <name type="scientific">Ancylostoma ceylanicum</name>
    <dbReference type="NCBI Taxonomy" id="53326"/>
    <lineage>
        <taxon>Eukaryota</taxon>
        <taxon>Metazoa</taxon>
        <taxon>Ecdysozoa</taxon>
        <taxon>Nematoda</taxon>
        <taxon>Chromadorea</taxon>
        <taxon>Rhabditida</taxon>
        <taxon>Rhabditina</taxon>
        <taxon>Rhabditomorpha</taxon>
        <taxon>Strongyloidea</taxon>
        <taxon>Ancylostomatidae</taxon>
        <taxon>Ancylostomatinae</taxon>
        <taxon>Ancylostoma</taxon>
    </lineage>
</organism>
<sequence length="201" mass="21927">MEYGSAGVTIMKTTQYGSDDGGWVHLDGVVRKVPVYASADRGLMKAPEQESTKRVWIHYAPIVRKVREYGSPMEGGPAVACSVKTTEYGSDDGGRVRLGVVVRKAPEHESTELGWVYHAPFMRETTEYGSAMEDGSTVAQQCGKRQSTDLPWPVSCRNDSVRVRPGAVVRKTPEPESTDGGWAHRGLTVRGGGVQSIMIQQ</sequence>
<evidence type="ECO:0000313" key="1">
    <source>
        <dbReference type="EMBL" id="EYC15823.1"/>
    </source>
</evidence>
<dbReference type="AlphaFoldDB" id="A0A016UMT7"/>
<comment type="caution">
    <text evidence="1">The sequence shown here is derived from an EMBL/GenBank/DDBJ whole genome shotgun (WGS) entry which is preliminary data.</text>
</comment>
<dbReference type="Proteomes" id="UP000024635">
    <property type="component" value="Unassembled WGS sequence"/>
</dbReference>